<dbReference type="Pfam" id="PF02136">
    <property type="entry name" value="NTF2"/>
    <property type="match status" value="1"/>
</dbReference>
<dbReference type="GO" id="GO:1990904">
    <property type="term" value="C:ribonucleoprotein complex"/>
    <property type="evidence" value="ECO:0007669"/>
    <property type="project" value="TreeGrafter"/>
</dbReference>
<evidence type="ECO:0008006" key="7">
    <source>
        <dbReference type="Google" id="ProtNLM"/>
    </source>
</evidence>
<protein>
    <recommendedName>
        <fullName evidence="7">G3BP-like protein</fullName>
    </recommendedName>
</protein>
<feature type="compositionally biased region" description="Polar residues" evidence="3">
    <location>
        <begin position="543"/>
        <end position="558"/>
    </location>
</feature>
<dbReference type="Pfam" id="PF00076">
    <property type="entry name" value="RRM_1"/>
    <property type="match status" value="1"/>
</dbReference>
<accession>A0A6V7NVK0</accession>
<name>A0A6V7NVK0_ANACO</name>
<feature type="region of interest" description="Disordered" evidence="3">
    <location>
        <begin position="380"/>
        <end position="419"/>
    </location>
</feature>
<dbReference type="FunFam" id="3.10.450.50:FF:000003">
    <property type="entry name" value="Nuclear transport factor 2 family protein"/>
    <property type="match status" value="1"/>
</dbReference>
<dbReference type="PANTHER" id="PTHR10693">
    <property type="entry name" value="RAS GTPASE-ACTIVATING PROTEIN-BINDING PROTEIN"/>
    <property type="match status" value="1"/>
</dbReference>
<feature type="domain" description="RRM" evidence="4">
    <location>
        <begin position="425"/>
        <end position="502"/>
    </location>
</feature>
<dbReference type="GO" id="GO:0005829">
    <property type="term" value="C:cytosol"/>
    <property type="evidence" value="ECO:0007669"/>
    <property type="project" value="TreeGrafter"/>
</dbReference>
<gene>
    <name evidence="6" type="ORF">CB5_LOCUS5831</name>
</gene>
<reference evidence="6" key="1">
    <citation type="submission" date="2020-07" db="EMBL/GenBank/DDBJ databases">
        <authorList>
            <person name="Lin J."/>
        </authorList>
    </citation>
    <scope>NUCLEOTIDE SEQUENCE</scope>
</reference>
<dbReference type="PANTHER" id="PTHR10693:SF75">
    <property type="entry name" value="NUCLEAR TRANSPORT FACTOR 2"/>
    <property type="match status" value="1"/>
</dbReference>
<evidence type="ECO:0000256" key="1">
    <source>
        <dbReference type="ARBA" id="ARBA00022884"/>
    </source>
</evidence>
<dbReference type="Gene3D" id="3.10.450.50">
    <property type="match status" value="1"/>
</dbReference>
<feature type="region of interest" description="Disordered" evidence="3">
    <location>
        <begin position="274"/>
        <end position="293"/>
    </location>
</feature>
<dbReference type="InterPro" id="IPR012677">
    <property type="entry name" value="Nucleotide-bd_a/b_plait_sf"/>
</dbReference>
<keyword evidence="1 2" id="KW-0694">RNA-binding</keyword>
<evidence type="ECO:0000256" key="2">
    <source>
        <dbReference type="PROSITE-ProRule" id="PRU00176"/>
    </source>
</evidence>
<dbReference type="CDD" id="cd00590">
    <property type="entry name" value="RRM_SF"/>
    <property type="match status" value="1"/>
</dbReference>
<feature type="compositionally biased region" description="Polar residues" evidence="3">
    <location>
        <begin position="398"/>
        <end position="416"/>
    </location>
</feature>
<evidence type="ECO:0000313" key="6">
    <source>
        <dbReference type="EMBL" id="CAD1822620.1"/>
    </source>
</evidence>
<dbReference type="CDD" id="cd00780">
    <property type="entry name" value="NTF2"/>
    <property type="match status" value="1"/>
</dbReference>
<dbReference type="PROSITE" id="PS50177">
    <property type="entry name" value="NTF2_DOMAIN"/>
    <property type="match status" value="1"/>
</dbReference>
<dbReference type="SUPFAM" id="SSF54427">
    <property type="entry name" value="NTF2-like"/>
    <property type="match status" value="1"/>
</dbReference>
<dbReference type="InterPro" id="IPR035979">
    <property type="entry name" value="RBD_domain_sf"/>
</dbReference>
<dbReference type="EMBL" id="LR862142">
    <property type="protein sequence ID" value="CAD1822620.1"/>
    <property type="molecule type" value="Genomic_DNA"/>
</dbReference>
<dbReference type="GO" id="GO:0003729">
    <property type="term" value="F:mRNA binding"/>
    <property type="evidence" value="ECO:0007669"/>
    <property type="project" value="TreeGrafter"/>
</dbReference>
<feature type="region of interest" description="Disordered" evidence="3">
    <location>
        <begin position="510"/>
        <end position="558"/>
    </location>
</feature>
<evidence type="ECO:0000256" key="3">
    <source>
        <dbReference type="SAM" id="MobiDB-lite"/>
    </source>
</evidence>
<dbReference type="InterPro" id="IPR018222">
    <property type="entry name" value="Nuclear_transport_factor_2_euk"/>
</dbReference>
<dbReference type="InterPro" id="IPR002075">
    <property type="entry name" value="NTF2_dom"/>
</dbReference>
<dbReference type="SMART" id="SM00360">
    <property type="entry name" value="RRM"/>
    <property type="match status" value="1"/>
</dbReference>
<evidence type="ECO:0000259" key="5">
    <source>
        <dbReference type="PROSITE" id="PS50177"/>
    </source>
</evidence>
<sequence>MSRLYTENHRILLLHTTHTQPQKPQPLDPTPHSLFLSLSLSLSFALPILSSASLSLTLSLRRHLPLSSSRVPIAAAADDRNPPYPPPPPPLGEQMALQAATSVPQPPPQVVSIFFFLAAIFKFAFPNSQHYFFSLQIGSAFVQQYYHILHQSPESVYKFYQDTSMLSRSDADGVMTSVTTMQAINEKILSLDFHNCFTEIETADSQLSYMNGVFIVVTGTLIGTDNVKRKFTQSFFLAPQQTGGYFVLNDVFRFIKEDYLGGINQLVVNESENNGADGALTPEPEPTPATEHDIEVNPVSKGIADLGDEVVNPSEDSDFSEVENGNDVDPPVQVTPGDAQEASQAAATVSQENVPKKSYASIVKVMKGSPSPAPVYVPVTKPKTVGPNPEKPRVVPTTPANAPETTVPNDNSAPENNESHDVEGYSVYIRNLPLNATAEQVEEEFKKFGTIKPGGVQVRNHKIERFCFGFVEFESLKSMQDAIEASPVLFGGRQVYVEEKKTTTRVVNGVVTHSGNSSGRGRYPAGRGGFRNDSYRGGRGASVGNSNGGNYKRASSGTGEPTMWAAVAGQILRVPPPPSTVISSALSKTGMGGLGTG</sequence>
<feature type="domain" description="NTF2" evidence="5">
    <location>
        <begin position="137"/>
        <end position="254"/>
    </location>
</feature>
<evidence type="ECO:0000259" key="4">
    <source>
        <dbReference type="PROSITE" id="PS50102"/>
    </source>
</evidence>
<dbReference type="AlphaFoldDB" id="A0A6V7NVK0"/>
<dbReference type="InterPro" id="IPR000504">
    <property type="entry name" value="RRM_dom"/>
</dbReference>
<dbReference type="SUPFAM" id="SSF54928">
    <property type="entry name" value="RNA-binding domain, RBD"/>
    <property type="match status" value="1"/>
</dbReference>
<dbReference type="Gene3D" id="3.30.70.330">
    <property type="match status" value="1"/>
</dbReference>
<dbReference type="InterPro" id="IPR039539">
    <property type="entry name" value="Ras_GTPase_bind_prot"/>
</dbReference>
<organism evidence="6">
    <name type="scientific">Ananas comosus var. bracteatus</name>
    <name type="common">red pineapple</name>
    <dbReference type="NCBI Taxonomy" id="296719"/>
    <lineage>
        <taxon>Eukaryota</taxon>
        <taxon>Viridiplantae</taxon>
        <taxon>Streptophyta</taxon>
        <taxon>Embryophyta</taxon>
        <taxon>Tracheophyta</taxon>
        <taxon>Spermatophyta</taxon>
        <taxon>Magnoliopsida</taxon>
        <taxon>Liliopsida</taxon>
        <taxon>Poales</taxon>
        <taxon>Bromeliaceae</taxon>
        <taxon>Bromelioideae</taxon>
        <taxon>Ananas</taxon>
    </lineage>
</organism>
<proteinExistence type="predicted"/>
<dbReference type="PROSITE" id="PS50102">
    <property type="entry name" value="RRM"/>
    <property type="match status" value="1"/>
</dbReference>
<dbReference type="InterPro" id="IPR032710">
    <property type="entry name" value="NTF2-like_dom_sf"/>
</dbReference>